<dbReference type="AlphaFoldDB" id="A0A1E3P9E9"/>
<dbReference type="PANTHER" id="PTHR48106">
    <property type="entry name" value="QUINONE OXIDOREDUCTASE PIG3-RELATED"/>
    <property type="match status" value="1"/>
</dbReference>
<evidence type="ECO:0000259" key="5">
    <source>
        <dbReference type="SMART" id="SM00829"/>
    </source>
</evidence>
<dbReference type="Proteomes" id="UP000094112">
    <property type="component" value="Unassembled WGS sequence"/>
</dbReference>
<dbReference type="GO" id="GO:0070402">
    <property type="term" value="F:NADPH binding"/>
    <property type="evidence" value="ECO:0007669"/>
    <property type="project" value="TreeGrafter"/>
</dbReference>
<protein>
    <recommendedName>
        <fullName evidence="4">Probable quinone oxidoreductase</fullName>
    </recommendedName>
    <alternativeName>
        <fullName evidence="3">NADPH:quinone reductase</fullName>
    </alternativeName>
</protein>
<dbReference type="GO" id="GO:0008270">
    <property type="term" value="F:zinc ion binding"/>
    <property type="evidence" value="ECO:0007669"/>
    <property type="project" value="InterPro"/>
</dbReference>
<dbReference type="RefSeq" id="XP_019041137.1">
    <property type="nucleotide sequence ID" value="XM_019182918.1"/>
</dbReference>
<dbReference type="Pfam" id="PF08240">
    <property type="entry name" value="ADH_N"/>
    <property type="match status" value="1"/>
</dbReference>
<evidence type="ECO:0000256" key="2">
    <source>
        <dbReference type="ARBA" id="ARBA00023002"/>
    </source>
</evidence>
<dbReference type="InterPro" id="IPR036291">
    <property type="entry name" value="NAD(P)-bd_dom_sf"/>
</dbReference>
<evidence type="ECO:0000256" key="4">
    <source>
        <dbReference type="ARBA" id="ARBA00070796"/>
    </source>
</evidence>
<evidence type="ECO:0000256" key="1">
    <source>
        <dbReference type="ARBA" id="ARBA00022857"/>
    </source>
</evidence>
<dbReference type="Pfam" id="PF00107">
    <property type="entry name" value="ADH_zinc_N"/>
    <property type="match status" value="1"/>
</dbReference>
<dbReference type="STRING" id="683960.A0A1E3P9E9"/>
<proteinExistence type="predicted"/>
<evidence type="ECO:0000313" key="7">
    <source>
        <dbReference type="Proteomes" id="UP000094112"/>
    </source>
</evidence>
<sequence>MSTQIPKTQKAIRIHESGGWDVLRYEDAPVPEINDDEVLIKNKYAGINFIENYFRTGLYPAPKPQTLGREASGVIVAKGKNVKEFDIGDNVAYASPATFAQYTKYNPAIRIFKLPKDASEEKLQLYGGLFIQGFTALTFITEAYDVKKGDYILVHAAAGGVGLILTQLIKARGAHVIATASTDAKLQLAKENGAEFLINSKTEDVTKKVLEITNGKGVIASYDGVGKDTFQISLDSLARKGTLISFGNASGAVPPVPLTALNPKNLKLLRPTVFNYIADKEEWDFYSKELFDLVESGKLKLDISKIYPLSDYRQAAEDLESRKTTGKLLLEIPQ</sequence>
<dbReference type="InterPro" id="IPR002364">
    <property type="entry name" value="Quin_OxRdtase/zeta-crystal_CS"/>
</dbReference>
<accession>A0A1E3P9E9</accession>
<keyword evidence="2" id="KW-0560">Oxidoreductase</keyword>
<dbReference type="GO" id="GO:0035925">
    <property type="term" value="F:mRNA 3'-UTR AU-rich region binding"/>
    <property type="evidence" value="ECO:0007669"/>
    <property type="project" value="TreeGrafter"/>
</dbReference>
<dbReference type="GeneID" id="30200164"/>
<dbReference type="InterPro" id="IPR011032">
    <property type="entry name" value="GroES-like_sf"/>
</dbReference>
<keyword evidence="1" id="KW-0521">NADP</keyword>
<dbReference type="GO" id="GO:0005829">
    <property type="term" value="C:cytosol"/>
    <property type="evidence" value="ECO:0007669"/>
    <property type="project" value="TreeGrafter"/>
</dbReference>
<name>A0A1E3P9E9_WICAA</name>
<evidence type="ECO:0000256" key="3">
    <source>
        <dbReference type="ARBA" id="ARBA00043088"/>
    </source>
</evidence>
<dbReference type="InterPro" id="IPR020843">
    <property type="entry name" value="ER"/>
</dbReference>
<dbReference type="PROSITE" id="PS01162">
    <property type="entry name" value="QOR_ZETA_CRYSTAL"/>
    <property type="match status" value="1"/>
</dbReference>
<feature type="domain" description="Enoyl reductase (ER)" evidence="5">
    <location>
        <begin position="18"/>
        <end position="330"/>
    </location>
</feature>
<evidence type="ECO:0000313" key="6">
    <source>
        <dbReference type="EMBL" id="ODQ61930.1"/>
    </source>
</evidence>
<gene>
    <name evidence="6" type="ORF">WICANDRAFT_60004</name>
</gene>
<dbReference type="FunFam" id="3.40.50.720:FF:000053">
    <property type="entry name" value="Quinone oxidoreductase 1"/>
    <property type="match status" value="1"/>
</dbReference>
<keyword evidence="7" id="KW-1185">Reference proteome</keyword>
<dbReference type="OrthoDB" id="48317at2759"/>
<dbReference type="CDD" id="cd05286">
    <property type="entry name" value="QOR2"/>
    <property type="match status" value="1"/>
</dbReference>
<dbReference type="InterPro" id="IPR047618">
    <property type="entry name" value="QOR-like"/>
</dbReference>
<dbReference type="SUPFAM" id="SSF50129">
    <property type="entry name" value="GroES-like"/>
    <property type="match status" value="1"/>
</dbReference>
<dbReference type="SUPFAM" id="SSF51735">
    <property type="entry name" value="NAD(P)-binding Rossmann-fold domains"/>
    <property type="match status" value="1"/>
</dbReference>
<organism evidence="6 7">
    <name type="scientific">Wickerhamomyces anomalus (strain ATCC 58044 / CBS 1984 / NCYC 433 / NRRL Y-366-8)</name>
    <name type="common">Yeast</name>
    <name type="synonym">Hansenula anomala</name>
    <dbReference type="NCBI Taxonomy" id="683960"/>
    <lineage>
        <taxon>Eukaryota</taxon>
        <taxon>Fungi</taxon>
        <taxon>Dikarya</taxon>
        <taxon>Ascomycota</taxon>
        <taxon>Saccharomycotina</taxon>
        <taxon>Saccharomycetes</taxon>
        <taxon>Phaffomycetales</taxon>
        <taxon>Wickerhamomycetaceae</taxon>
        <taxon>Wickerhamomyces</taxon>
    </lineage>
</organism>
<dbReference type="InterPro" id="IPR013154">
    <property type="entry name" value="ADH-like_N"/>
</dbReference>
<dbReference type="GO" id="GO:0003960">
    <property type="term" value="F:quinone reductase (NADPH) activity"/>
    <property type="evidence" value="ECO:0007669"/>
    <property type="project" value="InterPro"/>
</dbReference>
<reference evidence="6 7" key="1">
    <citation type="journal article" date="2016" name="Proc. Natl. Acad. Sci. U.S.A.">
        <title>Comparative genomics of biotechnologically important yeasts.</title>
        <authorList>
            <person name="Riley R."/>
            <person name="Haridas S."/>
            <person name="Wolfe K.H."/>
            <person name="Lopes M.R."/>
            <person name="Hittinger C.T."/>
            <person name="Goeker M."/>
            <person name="Salamov A.A."/>
            <person name="Wisecaver J.H."/>
            <person name="Long T.M."/>
            <person name="Calvey C.H."/>
            <person name="Aerts A.L."/>
            <person name="Barry K.W."/>
            <person name="Choi C."/>
            <person name="Clum A."/>
            <person name="Coughlan A.Y."/>
            <person name="Deshpande S."/>
            <person name="Douglass A.P."/>
            <person name="Hanson S.J."/>
            <person name="Klenk H.-P."/>
            <person name="LaButti K.M."/>
            <person name="Lapidus A."/>
            <person name="Lindquist E.A."/>
            <person name="Lipzen A.M."/>
            <person name="Meier-Kolthoff J.P."/>
            <person name="Ohm R.A."/>
            <person name="Otillar R.P."/>
            <person name="Pangilinan J.L."/>
            <person name="Peng Y."/>
            <person name="Rokas A."/>
            <person name="Rosa C.A."/>
            <person name="Scheuner C."/>
            <person name="Sibirny A.A."/>
            <person name="Slot J.C."/>
            <person name="Stielow J.B."/>
            <person name="Sun H."/>
            <person name="Kurtzman C.P."/>
            <person name="Blackwell M."/>
            <person name="Grigoriev I.V."/>
            <person name="Jeffries T.W."/>
        </authorList>
    </citation>
    <scope>NUCLEOTIDE SEQUENCE [LARGE SCALE GENOMIC DNA]</scope>
    <source>
        <strain evidence="7">ATCC 58044 / CBS 1984 / NCYC 433 / NRRL Y-366-8</strain>
    </source>
</reference>
<dbReference type="Gene3D" id="3.40.50.720">
    <property type="entry name" value="NAD(P)-binding Rossmann-like Domain"/>
    <property type="match status" value="1"/>
</dbReference>
<dbReference type="SMART" id="SM00829">
    <property type="entry name" value="PKS_ER"/>
    <property type="match status" value="1"/>
</dbReference>
<dbReference type="EMBL" id="KV454208">
    <property type="protein sequence ID" value="ODQ61930.1"/>
    <property type="molecule type" value="Genomic_DNA"/>
</dbReference>
<dbReference type="InterPro" id="IPR013149">
    <property type="entry name" value="ADH-like_C"/>
</dbReference>
<dbReference type="PANTHER" id="PTHR48106:SF13">
    <property type="entry name" value="QUINONE OXIDOREDUCTASE-RELATED"/>
    <property type="match status" value="1"/>
</dbReference>
<dbReference type="Gene3D" id="3.90.180.10">
    <property type="entry name" value="Medium-chain alcohol dehydrogenases, catalytic domain"/>
    <property type="match status" value="1"/>
</dbReference>